<dbReference type="PANTHER" id="PTHR43108:SF6">
    <property type="entry name" value="N-SULPHOGLUCOSAMINE SULPHOHYDROLASE"/>
    <property type="match status" value="1"/>
</dbReference>
<comment type="similarity">
    <text evidence="1">Belongs to the sulfatase family.</text>
</comment>
<dbReference type="EMBL" id="WTPX01000037">
    <property type="protein sequence ID" value="NNJ25447.1"/>
    <property type="molecule type" value="Genomic_DNA"/>
</dbReference>
<dbReference type="SUPFAM" id="SSF53649">
    <property type="entry name" value="Alkaline phosphatase-like"/>
    <property type="match status" value="1"/>
</dbReference>
<accession>A0ABX1VC45</accession>
<protein>
    <submittedName>
        <fullName evidence="8">Multifunctional alkaline phosphatase superfamily protein PehA</fullName>
        <ecNumber evidence="8">3.1.4.-</ecNumber>
    </submittedName>
</protein>
<dbReference type="InterPro" id="IPR024607">
    <property type="entry name" value="Sulfatase_CS"/>
</dbReference>
<comment type="caution">
    <text evidence="8">The sequence shown here is derived from an EMBL/GenBank/DDBJ whole genome shotgun (WGS) entry which is preliminary data.</text>
</comment>
<evidence type="ECO:0000256" key="1">
    <source>
        <dbReference type="ARBA" id="ARBA00008779"/>
    </source>
</evidence>
<evidence type="ECO:0000256" key="6">
    <source>
        <dbReference type="SAM" id="SignalP"/>
    </source>
</evidence>
<proteinExistence type="inferred from homology"/>
<evidence type="ECO:0000313" key="9">
    <source>
        <dbReference type="Proteomes" id="UP000609651"/>
    </source>
</evidence>
<organism evidence="8 9">
    <name type="scientific">Alienimonas chondri</name>
    <dbReference type="NCBI Taxonomy" id="2681879"/>
    <lineage>
        <taxon>Bacteria</taxon>
        <taxon>Pseudomonadati</taxon>
        <taxon>Planctomycetota</taxon>
        <taxon>Planctomycetia</taxon>
        <taxon>Planctomycetales</taxon>
        <taxon>Planctomycetaceae</taxon>
        <taxon>Alienimonas</taxon>
    </lineage>
</organism>
<feature type="chain" id="PRO_5045893186" evidence="6">
    <location>
        <begin position="30"/>
        <end position="507"/>
    </location>
</feature>
<feature type="signal peptide" evidence="6">
    <location>
        <begin position="1"/>
        <end position="29"/>
    </location>
</feature>
<sequence length="507" mass="57687">MNGLPMLAPRTCLFLLALVAAAPSTKSLAADRPNVVFILTDDQRADALSCMGHPHLKTPRIDQLAAEGALFKNHFCTTSLCSPSRASILGGLYAHAHGVVNNFTDYPRDLPTFPRRLQEEGYATAYIGKWHMGEDDDSRRPGFDRFTTHRGQGQYFDTEFRTNDGPREVVPGYYTNVVTDMAIDWMSELKEDEATAEKPFLLMVGHKAPHSFYFPERKYEGVFENVRVPYPQTAFQLGDKPEWITQRLNTWHGIYGPLFDWRKEFPDDSAAAMLDFENMVRAYWGTILSVDDSVGRIYDHLTRTGELDNTLFIFTSDNGLLEGEHGMVDKRTAHEPSIRIPLVVRYPNAVSPKYPKTIDAQTLTLDFAPSILEICGAKPLENVQGRSWKTLLEEGDPEWRTSWFYEYNYEVQFPYTPNVRALRTDDWKYIRYPHGDGSPDRHMAELYDLKADPGETTNLIARPDLAPLVAKLRAELDRRIAEARPDGKDEMPVDQGIKGELPEESIR</sequence>
<dbReference type="Pfam" id="PF00884">
    <property type="entry name" value="Sulfatase"/>
    <property type="match status" value="1"/>
</dbReference>
<keyword evidence="4" id="KW-0325">Glycoprotein</keyword>
<dbReference type="PROSITE" id="PS00149">
    <property type="entry name" value="SULFATASE_2"/>
    <property type="match status" value="1"/>
</dbReference>
<name>A0ABX1VC45_9PLAN</name>
<gene>
    <name evidence="8" type="primary">pehA_1</name>
    <name evidence="8" type="ORF">LzC2_15170</name>
</gene>
<dbReference type="GO" id="GO:0016787">
    <property type="term" value="F:hydrolase activity"/>
    <property type="evidence" value="ECO:0007669"/>
    <property type="project" value="UniProtKB-KW"/>
</dbReference>
<keyword evidence="3 8" id="KW-0378">Hydrolase</keyword>
<feature type="domain" description="Sulfatase N-terminal" evidence="7">
    <location>
        <begin position="33"/>
        <end position="376"/>
    </location>
</feature>
<dbReference type="InterPro" id="IPR017850">
    <property type="entry name" value="Alkaline_phosphatase_core_sf"/>
</dbReference>
<dbReference type="Proteomes" id="UP000609651">
    <property type="component" value="Unassembled WGS sequence"/>
</dbReference>
<feature type="region of interest" description="Disordered" evidence="5">
    <location>
        <begin position="481"/>
        <end position="507"/>
    </location>
</feature>
<dbReference type="EC" id="3.1.4.-" evidence="8"/>
<dbReference type="CDD" id="cd16031">
    <property type="entry name" value="G6S_like"/>
    <property type="match status" value="1"/>
</dbReference>
<dbReference type="RefSeq" id="WP_206678602.1">
    <property type="nucleotide sequence ID" value="NZ_WTPX01000037.1"/>
</dbReference>
<reference evidence="8 9" key="1">
    <citation type="journal article" date="2020" name="Syst. Appl. Microbiol.">
        <title>Alienimonas chondri sp. nov., a novel planctomycete isolated from the biofilm of the red alga Chondrus crispus.</title>
        <authorList>
            <person name="Vitorino I."/>
            <person name="Albuquerque L."/>
            <person name="Wiegand S."/>
            <person name="Kallscheuer N."/>
            <person name="da Costa M.S."/>
            <person name="Lobo-da-Cunha A."/>
            <person name="Jogler C."/>
            <person name="Lage O.M."/>
        </authorList>
    </citation>
    <scope>NUCLEOTIDE SEQUENCE [LARGE SCALE GENOMIC DNA]</scope>
    <source>
        <strain evidence="8 9">LzC2</strain>
    </source>
</reference>
<keyword evidence="2 6" id="KW-0732">Signal</keyword>
<keyword evidence="9" id="KW-1185">Reference proteome</keyword>
<feature type="compositionally biased region" description="Basic and acidic residues" evidence="5">
    <location>
        <begin position="481"/>
        <end position="491"/>
    </location>
</feature>
<dbReference type="Gene3D" id="3.40.720.10">
    <property type="entry name" value="Alkaline Phosphatase, subunit A"/>
    <property type="match status" value="1"/>
</dbReference>
<evidence type="ECO:0000256" key="5">
    <source>
        <dbReference type="SAM" id="MobiDB-lite"/>
    </source>
</evidence>
<evidence type="ECO:0000259" key="7">
    <source>
        <dbReference type="Pfam" id="PF00884"/>
    </source>
</evidence>
<evidence type="ECO:0000256" key="3">
    <source>
        <dbReference type="ARBA" id="ARBA00022801"/>
    </source>
</evidence>
<evidence type="ECO:0000256" key="4">
    <source>
        <dbReference type="ARBA" id="ARBA00023180"/>
    </source>
</evidence>
<dbReference type="InterPro" id="IPR000917">
    <property type="entry name" value="Sulfatase_N"/>
</dbReference>
<evidence type="ECO:0000313" key="8">
    <source>
        <dbReference type="EMBL" id="NNJ25447.1"/>
    </source>
</evidence>
<evidence type="ECO:0000256" key="2">
    <source>
        <dbReference type="ARBA" id="ARBA00022729"/>
    </source>
</evidence>
<dbReference type="PANTHER" id="PTHR43108">
    <property type="entry name" value="N-ACETYLGLUCOSAMINE-6-SULFATASE FAMILY MEMBER"/>
    <property type="match status" value="1"/>
</dbReference>